<dbReference type="PANTHER" id="PTHR47197">
    <property type="entry name" value="PROTEIN NIRF"/>
    <property type="match status" value="1"/>
</dbReference>
<dbReference type="GO" id="GO:0005509">
    <property type="term" value="F:calcium ion binding"/>
    <property type="evidence" value="ECO:0007669"/>
    <property type="project" value="InterPro"/>
</dbReference>
<gene>
    <name evidence="4" type="ORF">BJ984_000892</name>
</gene>
<feature type="signal peptide" evidence="3">
    <location>
        <begin position="1"/>
        <end position="31"/>
    </location>
</feature>
<name>A0A852SIT2_9MICO</name>
<dbReference type="SUPFAM" id="SSF49313">
    <property type="entry name" value="Cadherin-like"/>
    <property type="match status" value="3"/>
</dbReference>
<protein>
    <submittedName>
        <fullName evidence="4">DNA-binding beta-propeller fold protein YncE</fullName>
    </submittedName>
</protein>
<dbReference type="SUPFAM" id="SSF50974">
    <property type="entry name" value="Nitrous oxide reductase, N-terminal domain"/>
    <property type="match status" value="1"/>
</dbReference>
<evidence type="ECO:0000313" key="5">
    <source>
        <dbReference type="Proteomes" id="UP000549913"/>
    </source>
</evidence>
<keyword evidence="4" id="KW-0238">DNA-binding</keyword>
<dbReference type="RefSeq" id="WP_179547005.1">
    <property type="nucleotide sequence ID" value="NZ_JACCBM010000001.1"/>
</dbReference>
<dbReference type="GO" id="GO:0016020">
    <property type="term" value="C:membrane"/>
    <property type="evidence" value="ECO:0007669"/>
    <property type="project" value="InterPro"/>
</dbReference>
<dbReference type="Proteomes" id="UP000549913">
    <property type="component" value="Unassembled WGS sequence"/>
</dbReference>
<dbReference type="Gene3D" id="2.130.10.10">
    <property type="entry name" value="YVTN repeat-like/Quinoprotein amine dehydrogenase"/>
    <property type="match status" value="1"/>
</dbReference>
<dbReference type="Pfam" id="PF05345">
    <property type="entry name" value="He_PIG"/>
    <property type="match status" value="3"/>
</dbReference>
<dbReference type="GO" id="GO:0005975">
    <property type="term" value="P:carbohydrate metabolic process"/>
    <property type="evidence" value="ECO:0007669"/>
    <property type="project" value="UniProtKB-ARBA"/>
</dbReference>
<keyword evidence="2" id="KW-0812">Transmembrane</keyword>
<organism evidence="4 5">
    <name type="scientific">Herbiconiux flava</name>
    <dbReference type="NCBI Taxonomy" id="881268"/>
    <lineage>
        <taxon>Bacteria</taxon>
        <taxon>Bacillati</taxon>
        <taxon>Actinomycetota</taxon>
        <taxon>Actinomycetes</taxon>
        <taxon>Micrococcales</taxon>
        <taxon>Microbacteriaceae</taxon>
        <taxon>Herbiconiux</taxon>
    </lineage>
</organism>
<evidence type="ECO:0000256" key="2">
    <source>
        <dbReference type="SAM" id="Phobius"/>
    </source>
</evidence>
<feature type="region of interest" description="Disordered" evidence="1">
    <location>
        <begin position="613"/>
        <end position="649"/>
    </location>
</feature>
<dbReference type="InterPro" id="IPR015943">
    <property type="entry name" value="WD40/YVTN_repeat-like_dom_sf"/>
</dbReference>
<dbReference type="GO" id="GO:0003677">
    <property type="term" value="F:DNA binding"/>
    <property type="evidence" value="ECO:0007669"/>
    <property type="project" value="UniProtKB-KW"/>
</dbReference>
<keyword evidence="2" id="KW-1133">Transmembrane helix</keyword>
<keyword evidence="5" id="KW-1185">Reference proteome</keyword>
<proteinExistence type="predicted"/>
<sequence length="696" mass="69404">MRMSLRHLSPAAAGTALVLATLVAAPTAAHAAAPRAIVLSPTGSDSPSPSANLGQMQIDASMGRGYVIDLPSEDLLVYDVSGAAPRYLTRIGLGSDPVEAAVDEGTHQVYVSDRVDNTVLQIDGHPASPTANTIVDTISTTGIGGAGLAVDAGSKLLYVANTISSDLSVIDLSTHGVARIPLPGAPSDVVTLAGSNKAWVTSEAASTLTLIDARSPRSSVVLGGTPLSLGIGAGGISIGTRAGAGPFDYRVEMYDTLLALTHTSAALDSKATSFATDATIYSLFVTTEMGQLHSLRLDTLVEQGDPMTMPKASSVAVDDSTRRVITTTSALTGGTVTSYDVTASPLIVSPASYGAGVGMSFTAAVIAVGRPTAMTFSLASGTLPPGVALDPTGILNGVPTTAGTFRFTVAASNGLAPAAESTLEIVVAPSGPTAPTITTATVPNGTVGTVYPDTTLVASGSPEPALSVSSGTLPPGLEFDERRAHLYGTPTKAGSYDFTLKAENASGVDTHSYTIVIAADPASVPHITSAPPADGRVGDRYPTVTVTATGTPAPEFSVSSGTLPPGLSFDERTHQLAGTPTKAGSYAFTITADNGIAKDSKEYRMTIAAAVTPTPVPTPTATPSPTPTSVPKAGDGPGPGAAGASRVSGPGAPGSGLLASTGVASAEVTLLGVAAAGLVGLGAAAAALASWRRRAS</sequence>
<accession>A0A852SIT2</accession>
<reference evidence="4 5" key="1">
    <citation type="submission" date="2020-07" db="EMBL/GenBank/DDBJ databases">
        <title>Sequencing the genomes of 1000 actinobacteria strains.</title>
        <authorList>
            <person name="Klenk H.-P."/>
        </authorList>
    </citation>
    <scope>NUCLEOTIDE SEQUENCE [LARGE SCALE GENOMIC DNA]</scope>
    <source>
        <strain evidence="4 5">DSM 26474</strain>
    </source>
</reference>
<feature type="compositionally biased region" description="Pro residues" evidence="1">
    <location>
        <begin position="614"/>
        <end position="628"/>
    </location>
</feature>
<feature type="transmembrane region" description="Helical" evidence="2">
    <location>
        <begin position="670"/>
        <end position="691"/>
    </location>
</feature>
<dbReference type="PANTHER" id="PTHR47197:SF3">
    <property type="entry name" value="DIHYDRO-HEME D1 DEHYDROGENASE"/>
    <property type="match status" value="1"/>
</dbReference>
<dbReference type="InterPro" id="IPR013783">
    <property type="entry name" value="Ig-like_fold"/>
</dbReference>
<evidence type="ECO:0000256" key="1">
    <source>
        <dbReference type="SAM" id="MobiDB-lite"/>
    </source>
</evidence>
<dbReference type="EMBL" id="JACCBM010000001">
    <property type="protein sequence ID" value="NYD69734.1"/>
    <property type="molecule type" value="Genomic_DNA"/>
</dbReference>
<dbReference type="InterPro" id="IPR051200">
    <property type="entry name" value="Host-pathogen_enzymatic-act"/>
</dbReference>
<evidence type="ECO:0000313" key="4">
    <source>
        <dbReference type="EMBL" id="NYD69734.1"/>
    </source>
</evidence>
<dbReference type="InterPro" id="IPR015919">
    <property type="entry name" value="Cadherin-like_sf"/>
</dbReference>
<comment type="caution">
    <text evidence="4">The sequence shown here is derived from an EMBL/GenBank/DDBJ whole genome shotgun (WGS) entry which is preliminary data.</text>
</comment>
<keyword evidence="2" id="KW-0472">Membrane</keyword>
<feature type="chain" id="PRO_5032453897" evidence="3">
    <location>
        <begin position="32"/>
        <end position="696"/>
    </location>
</feature>
<dbReference type="Gene3D" id="2.60.40.10">
    <property type="entry name" value="Immunoglobulins"/>
    <property type="match status" value="3"/>
</dbReference>
<evidence type="ECO:0000256" key="3">
    <source>
        <dbReference type="SAM" id="SignalP"/>
    </source>
</evidence>
<dbReference type="AlphaFoldDB" id="A0A852SIT2"/>
<dbReference type="InterPro" id="IPR011045">
    <property type="entry name" value="N2O_reductase_N"/>
</dbReference>
<keyword evidence="3" id="KW-0732">Signal</keyword>